<organism evidence="1 2">
    <name type="scientific">Penicillium frequentans</name>
    <dbReference type="NCBI Taxonomy" id="3151616"/>
    <lineage>
        <taxon>Eukaryota</taxon>
        <taxon>Fungi</taxon>
        <taxon>Dikarya</taxon>
        <taxon>Ascomycota</taxon>
        <taxon>Pezizomycotina</taxon>
        <taxon>Eurotiomycetes</taxon>
        <taxon>Eurotiomycetidae</taxon>
        <taxon>Eurotiales</taxon>
        <taxon>Aspergillaceae</taxon>
        <taxon>Penicillium</taxon>
    </lineage>
</organism>
<sequence>MDHDLSFGLEIDCLVQADLFLEMRSKLRLVTGTLEEANSLTLGYGHRVSGKEEAGNESNSDMCLSPGNPYLDLYKPA</sequence>
<comment type="caution">
    <text evidence="1">The sequence shown here is derived from an EMBL/GenBank/DDBJ whole genome shotgun (WGS) entry which is preliminary data.</text>
</comment>
<reference evidence="1 2" key="1">
    <citation type="journal article" date="2023" name="IMA Fungus">
        <title>Comparative genomic study of the Penicillium genus elucidates a diverse pangenome and 15 lateral gene transfer events.</title>
        <authorList>
            <person name="Petersen C."/>
            <person name="Sorensen T."/>
            <person name="Nielsen M.R."/>
            <person name="Sondergaard T.E."/>
            <person name="Sorensen J.L."/>
            <person name="Fitzpatrick D.A."/>
            <person name="Frisvad J.C."/>
            <person name="Nielsen K.L."/>
        </authorList>
    </citation>
    <scope>NUCLEOTIDE SEQUENCE [LARGE SCALE GENOMIC DNA]</scope>
    <source>
        <strain evidence="1 2">IBT 35679</strain>
    </source>
</reference>
<proteinExistence type="predicted"/>
<dbReference type="EMBL" id="JAQIZZ010000002">
    <property type="protein sequence ID" value="KAJ5553019.1"/>
    <property type="molecule type" value="Genomic_DNA"/>
</dbReference>
<name>A0AAD6D3V5_9EURO</name>
<dbReference type="Proteomes" id="UP001220324">
    <property type="component" value="Unassembled WGS sequence"/>
</dbReference>
<dbReference type="AlphaFoldDB" id="A0AAD6D3V5"/>
<protein>
    <submittedName>
        <fullName evidence="1">Uncharacterized protein</fullName>
    </submittedName>
</protein>
<evidence type="ECO:0000313" key="2">
    <source>
        <dbReference type="Proteomes" id="UP001220324"/>
    </source>
</evidence>
<accession>A0AAD6D3V5</accession>
<keyword evidence="2" id="KW-1185">Reference proteome</keyword>
<evidence type="ECO:0000313" key="1">
    <source>
        <dbReference type="EMBL" id="KAJ5553019.1"/>
    </source>
</evidence>
<gene>
    <name evidence="1" type="ORF">N7494_002397</name>
</gene>